<reference evidence="2" key="1">
    <citation type="submission" date="2022-06" db="EMBL/GenBank/DDBJ databases">
        <title>Sequencing the genomes of 1000 actinobacteria strains.</title>
        <authorList>
            <person name="Klenk H.-P."/>
        </authorList>
    </citation>
    <scope>NUCLEOTIDE SEQUENCE</scope>
    <source>
        <strain evidence="2">DSM 22016</strain>
    </source>
</reference>
<dbReference type="OrthoDB" id="4955106at2"/>
<evidence type="ECO:0000313" key="2">
    <source>
        <dbReference type="EMBL" id="MCP2369854.1"/>
    </source>
</evidence>
<organism evidence="2 3">
    <name type="scientific">Agromyces terreus</name>
    <dbReference type="NCBI Taxonomy" id="424795"/>
    <lineage>
        <taxon>Bacteria</taxon>
        <taxon>Bacillati</taxon>
        <taxon>Actinomycetota</taxon>
        <taxon>Actinomycetes</taxon>
        <taxon>Micrococcales</taxon>
        <taxon>Microbacteriaceae</taxon>
        <taxon>Agromyces</taxon>
    </lineage>
</organism>
<sequence>MPDDYPGDPLLPGPFDAFAAFGAFGVVFGIVFVLVSLVVATVFVVVIVSIVRNARRAKASGHDLMTMETDLAVRALDSDLLAPAEGIEARLARVDALRRAGTISEAEHAQARAAILASA</sequence>
<gene>
    <name evidence="2" type="ORF">BJ978_000530</name>
</gene>
<protein>
    <recommendedName>
        <fullName evidence="4">SHOCT domain-containing protein</fullName>
    </recommendedName>
</protein>
<dbReference type="EMBL" id="JAMZDY010000001">
    <property type="protein sequence ID" value="MCP2369854.1"/>
    <property type="molecule type" value="Genomic_DNA"/>
</dbReference>
<keyword evidence="1" id="KW-0812">Transmembrane</keyword>
<accession>A0A9X2H5N0</accession>
<dbReference type="AlphaFoldDB" id="A0A9X2H5N0"/>
<evidence type="ECO:0000256" key="1">
    <source>
        <dbReference type="SAM" id="Phobius"/>
    </source>
</evidence>
<evidence type="ECO:0000313" key="3">
    <source>
        <dbReference type="Proteomes" id="UP001139722"/>
    </source>
</evidence>
<comment type="caution">
    <text evidence="2">The sequence shown here is derived from an EMBL/GenBank/DDBJ whole genome shotgun (WGS) entry which is preliminary data.</text>
</comment>
<feature type="transmembrane region" description="Helical" evidence="1">
    <location>
        <begin position="20"/>
        <end position="51"/>
    </location>
</feature>
<dbReference type="Proteomes" id="UP001139722">
    <property type="component" value="Unassembled WGS sequence"/>
</dbReference>
<proteinExistence type="predicted"/>
<name>A0A9X2H5N0_9MICO</name>
<evidence type="ECO:0008006" key="4">
    <source>
        <dbReference type="Google" id="ProtNLM"/>
    </source>
</evidence>
<keyword evidence="1" id="KW-1133">Transmembrane helix</keyword>
<keyword evidence="1" id="KW-0472">Membrane</keyword>
<keyword evidence="3" id="KW-1185">Reference proteome</keyword>
<dbReference type="RefSeq" id="WP_156999778.1">
    <property type="nucleotide sequence ID" value="NZ_BAAANU010000045.1"/>
</dbReference>